<protein>
    <submittedName>
        <fullName evidence="2">Transaldolase</fullName>
    </submittedName>
</protein>
<sequence length="212" mass="22350">MSLFLDSALPADARQAMALGFVAGITTNPILLAKVDRTPEDAIAELADICPGPVFYQLTAPTVAEREAEARRFLALRSNVALKIGMTAENLVLAAKFAREGVKVGMTASYGAAQTYLTCEAGVAYSIAYVNRSTRLQGDGTALVSEMRAVVDACDTTTTILVASLKSASEVVQAVIAGAHHVTIPLPLLLEMGDHPLSDQAIEEFGRSVRNG</sequence>
<accession>A0A250KUT4</accession>
<proteinExistence type="predicted"/>
<name>A0A250KUT4_9GAMM</name>
<organism evidence="2 3">
    <name type="scientific">Methylocaldum marinum</name>
    <dbReference type="NCBI Taxonomy" id="1432792"/>
    <lineage>
        <taxon>Bacteria</taxon>
        <taxon>Pseudomonadati</taxon>
        <taxon>Pseudomonadota</taxon>
        <taxon>Gammaproteobacteria</taxon>
        <taxon>Methylococcales</taxon>
        <taxon>Methylococcaceae</taxon>
        <taxon>Methylocaldum</taxon>
    </lineage>
</organism>
<dbReference type="KEGG" id="mmai:sS8_2786"/>
<dbReference type="Proteomes" id="UP000266313">
    <property type="component" value="Chromosome"/>
</dbReference>
<reference evidence="2 3" key="1">
    <citation type="submission" date="2016-12" db="EMBL/GenBank/DDBJ databases">
        <title>Genome sequencing of Methylocaldum marinum.</title>
        <authorList>
            <person name="Takeuchi M."/>
            <person name="Kamagata Y."/>
            <person name="Hiraoka S."/>
            <person name="Oshima K."/>
            <person name="Hattori M."/>
            <person name="Iwasaki W."/>
        </authorList>
    </citation>
    <scope>NUCLEOTIDE SEQUENCE [LARGE SCALE GENOMIC DNA]</scope>
    <source>
        <strain evidence="2 3">S8</strain>
    </source>
</reference>
<dbReference type="InterPro" id="IPR001585">
    <property type="entry name" value="TAL/FSA"/>
</dbReference>
<dbReference type="AlphaFoldDB" id="A0A250KUT4"/>
<dbReference type="GO" id="GO:0005975">
    <property type="term" value="P:carbohydrate metabolic process"/>
    <property type="evidence" value="ECO:0007669"/>
    <property type="project" value="InterPro"/>
</dbReference>
<dbReference type="OrthoDB" id="9807051at2"/>
<evidence type="ECO:0000313" key="3">
    <source>
        <dbReference type="Proteomes" id="UP000266313"/>
    </source>
</evidence>
<gene>
    <name evidence="2" type="ORF">sS8_2786</name>
</gene>
<dbReference type="InterPro" id="IPR013785">
    <property type="entry name" value="Aldolase_TIM"/>
</dbReference>
<dbReference type="Gene3D" id="3.20.20.70">
    <property type="entry name" value="Aldolase class I"/>
    <property type="match status" value="1"/>
</dbReference>
<keyword evidence="1" id="KW-0704">Schiff base</keyword>
<dbReference type="EMBL" id="AP017928">
    <property type="protein sequence ID" value="BBA34731.1"/>
    <property type="molecule type" value="Genomic_DNA"/>
</dbReference>
<dbReference type="PANTHER" id="PTHR10683">
    <property type="entry name" value="TRANSALDOLASE"/>
    <property type="match status" value="1"/>
</dbReference>
<dbReference type="SUPFAM" id="SSF51569">
    <property type="entry name" value="Aldolase"/>
    <property type="match status" value="1"/>
</dbReference>
<dbReference type="PANTHER" id="PTHR10683:SF40">
    <property type="entry name" value="FRUCTOSE-6-PHOSPHATE ALDOLASE 1-RELATED"/>
    <property type="match status" value="1"/>
</dbReference>
<dbReference type="RefSeq" id="WP_119630084.1">
    <property type="nucleotide sequence ID" value="NZ_AP017928.1"/>
</dbReference>
<dbReference type="Pfam" id="PF00923">
    <property type="entry name" value="TAL_FSA"/>
    <property type="match status" value="1"/>
</dbReference>
<evidence type="ECO:0000313" key="2">
    <source>
        <dbReference type="EMBL" id="BBA34731.1"/>
    </source>
</evidence>
<evidence type="ECO:0000256" key="1">
    <source>
        <dbReference type="ARBA" id="ARBA00023270"/>
    </source>
</evidence>
<keyword evidence="3" id="KW-1185">Reference proteome</keyword>